<dbReference type="KEGG" id="nvn:NVIE_029600"/>
<gene>
    <name evidence="1" type="ORF">NVIE_029600</name>
</gene>
<organism evidence="1 2">
    <name type="scientific">Nitrososphaera viennensis EN76</name>
    <dbReference type="NCBI Taxonomy" id="926571"/>
    <lineage>
        <taxon>Archaea</taxon>
        <taxon>Nitrososphaerota</taxon>
        <taxon>Nitrososphaeria</taxon>
        <taxon>Nitrososphaerales</taxon>
        <taxon>Nitrososphaeraceae</taxon>
        <taxon>Nitrososphaera</taxon>
    </lineage>
</organism>
<proteinExistence type="predicted"/>
<dbReference type="EMBL" id="CP007536">
    <property type="protein sequence ID" value="AIC17238.1"/>
    <property type="molecule type" value="Genomic_DNA"/>
</dbReference>
<reference evidence="1 2" key="1">
    <citation type="journal article" date="2014" name="Int. J. Syst. Evol. Microbiol.">
        <title>Nitrososphaera viennensis gen. nov., sp. nov., an aerobic and mesophilic, ammonia-oxidizing archaeon from soil and a member of the archaeal phylum Thaumarchaeota.</title>
        <authorList>
            <person name="Stieglmeier M."/>
            <person name="Klingl A."/>
            <person name="Alves R.J."/>
            <person name="Rittmann S.K."/>
            <person name="Melcher M."/>
            <person name="Leisch N."/>
            <person name="Schleper C."/>
        </authorList>
    </citation>
    <scope>NUCLEOTIDE SEQUENCE [LARGE SCALE GENOMIC DNA]</scope>
    <source>
        <strain evidence="1">EN76</strain>
    </source>
</reference>
<dbReference type="AlphaFoldDB" id="A0A060HP17"/>
<keyword evidence="2" id="KW-1185">Reference proteome</keyword>
<dbReference type="HOGENOM" id="CLU_3075497_0_0_2"/>
<name>A0A060HP17_9ARCH</name>
<evidence type="ECO:0000313" key="1">
    <source>
        <dbReference type="EMBL" id="AIC17238.1"/>
    </source>
</evidence>
<accession>A0A060HP17</accession>
<sequence length="52" mass="5984">MVKILKQGTLTSCLYTEKSELNGNYEGIAFLWNVMDRETRFLLASRIAMLTI</sequence>
<dbReference type="STRING" id="926571.NVIE_029600"/>
<protein>
    <submittedName>
        <fullName evidence="1">Uncharacterized protein</fullName>
    </submittedName>
</protein>
<dbReference type="Proteomes" id="UP000027093">
    <property type="component" value="Chromosome"/>
</dbReference>
<evidence type="ECO:0000313" key="2">
    <source>
        <dbReference type="Proteomes" id="UP000027093"/>
    </source>
</evidence>